<organism evidence="4 5">
    <name type="scientific">Allokutzneria multivorans</name>
    <dbReference type="NCBI Taxonomy" id="1142134"/>
    <lineage>
        <taxon>Bacteria</taxon>
        <taxon>Bacillati</taxon>
        <taxon>Actinomycetota</taxon>
        <taxon>Actinomycetes</taxon>
        <taxon>Pseudonocardiales</taxon>
        <taxon>Pseudonocardiaceae</taxon>
        <taxon>Allokutzneria</taxon>
    </lineage>
</organism>
<dbReference type="Proteomes" id="UP001501747">
    <property type="component" value="Unassembled WGS sequence"/>
</dbReference>
<dbReference type="GO" id="GO:0016787">
    <property type="term" value="F:hydrolase activity"/>
    <property type="evidence" value="ECO:0007669"/>
    <property type="project" value="UniProtKB-KW"/>
</dbReference>
<keyword evidence="1 4" id="KW-0378">Hydrolase</keyword>
<name>A0ABP7QQL8_9PSEU</name>
<sequence length="324" mass="34447">MRIVLDTDPGIDDALAFLYLAAHPEAELVAVGSVHGNTTAPQTAANALRLLDKLGLHHVPVAVGAHRPLAQPLETAEFVHGHDGLGGHAGPASKREPLDISAAEQLVRVARAHPGEITVLALGPLTNIAIALGIEPELPTLLKSVFVLGGGLGVPGNITAEADANFYHDPEAADQVLAAGFDLTLIGLNVTERARADEKWLQAVASLDTPRSRYASAVLAHYAKFYTEMFGEPQVTLHDPLAAAVMLDPALAPAWRDLACEVELNGTHTRGKLVADLRPIADDKFIQSPIGAGRRKARVLTEVNAKDFLERMFAVLQDPSPLHD</sequence>
<proteinExistence type="predicted"/>
<protein>
    <submittedName>
        <fullName evidence="4">Nucleoside hydrolase</fullName>
    </submittedName>
</protein>
<dbReference type="SUPFAM" id="SSF53590">
    <property type="entry name" value="Nucleoside hydrolase"/>
    <property type="match status" value="1"/>
</dbReference>
<keyword evidence="5" id="KW-1185">Reference proteome</keyword>
<evidence type="ECO:0000313" key="5">
    <source>
        <dbReference type="Proteomes" id="UP001501747"/>
    </source>
</evidence>
<evidence type="ECO:0000256" key="2">
    <source>
        <dbReference type="ARBA" id="ARBA00023295"/>
    </source>
</evidence>
<reference evidence="5" key="1">
    <citation type="journal article" date="2019" name="Int. J. Syst. Evol. Microbiol.">
        <title>The Global Catalogue of Microorganisms (GCM) 10K type strain sequencing project: providing services to taxonomists for standard genome sequencing and annotation.</title>
        <authorList>
            <consortium name="The Broad Institute Genomics Platform"/>
            <consortium name="The Broad Institute Genome Sequencing Center for Infectious Disease"/>
            <person name="Wu L."/>
            <person name="Ma J."/>
        </authorList>
    </citation>
    <scope>NUCLEOTIDE SEQUENCE [LARGE SCALE GENOMIC DNA]</scope>
    <source>
        <strain evidence="5">JCM 17342</strain>
    </source>
</reference>
<evidence type="ECO:0000313" key="4">
    <source>
        <dbReference type="EMBL" id="GAA3986485.1"/>
    </source>
</evidence>
<gene>
    <name evidence="4" type="ORF">GCM10022247_01060</name>
</gene>
<dbReference type="EMBL" id="BAABAL010000003">
    <property type="protein sequence ID" value="GAA3986485.1"/>
    <property type="molecule type" value="Genomic_DNA"/>
</dbReference>
<dbReference type="PANTHER" id="PTHR12304:SF4">
    <property type="entry name" value="URIDINE NUCLEOSIDASE"/>
    <property type="match status" value="1"/>
</dbReference>
<dbReference type="Gene3D" id="3.90.245.10">
    <property type="entry name" value="Ribonucleoside hydrolase-like"/>
    <property type="match status" value="1"/>
</dbReference>
<dbReference type="InterPro" id="IPR036452">
    <property type="entry name" value="Ribo_hydro-like"/>
</dbReference>
<keyword evidence="2" id="KW-0326">Glycosidase</keyword>
<accession>A0ABP7QQL8</accession>
<dbReference type="PANTHER" id="PTHR12304">
    <property type="entry name" value="INOSINE-URIDINE PREFERRING NUCLEOSIDE HYDROLASE"/>
    <property type="match status" value="1"/>
</dbReference>
<dbReference type="Pfam" id="PF01156">
    <property type="entry name" value="IU_nuc_hydro"/>
    <property type="match status" value="1"/>
</dbReference>
<dbReference type="RefSeq" id="WP_344870399.1">
    <property type="nucleotide sequence ID" value="NZ_BAABAL010000003.1"/>
</dbReference>
<evidence type="ECO:0000259" key="3">
    <source>
        <dbReference type="Pfam" id="PF01156"/>
    </source>
</evidence>
<dbReference type="InterPro" id="IPR001910">
    <property type="entry name" value="Inosine/uridine_hydrolase_dom"/>
</dbReference>
<comment type="caution">
    <text evidence="4">The sequence shown here is derived from an EMBL/GenBank/DDBJ whole genome shotgun (WGS) entry which is preliminary data.</text>
</comment>
<dbReference type="InterPro" id="IPR023186">
    <property type="entry name" value="IUNH"/>
</dbReference>
<dbReference type="CDD" id="cd02650">
    <property type="entry name" value="nuc_hydro_CaPnhB"/>
    <property type="match status" value="1"/>
</dbReference>
<evidence type="ECO:0000256" key="1">
    <source>
        <dbReference type="ARBA" id="ARBA00022801"/>
    </source>
</evidence>
<feature type="domain" description="Inosine/uridine-preferring nucleoside hydrolase" evidence="3">
    <location>
        <begin position="3"/>
        <end position="309"/>
    </location>
</feature>